<feature type="chain" id="PRO_5043842491" evidence="1">
    <location>
        <begin position="20"/>
        <end position="89"/>
    </location>
</feature>
<protein>
    <submittedName>
        <fullName evidence="2">Uncharacterized protein</fullName>
    </submittedName>
</protein>
<comment type="caution">
    <text evidence="2">The sequence shown here is derived from an EMBL/GenBank/DDBJ whole genome shotgun (WGS) entry which is preliminary data.</text>
</comment>
<name>A0AAV4JD43_9GAST</name>
<evidence type="ECO:0000313" key="3">
    <source>
        <dbReference type="Proteomes" id="UP000762676"/>
    </source>
</evidence>
<dbReference type="Proteomes" id="UP000762676">
    <property type="component" value="Unassembled WGS sequence"/>
</dbReference>
<evidence type="ECO:0000313" key="2">
    <source>
        <dbReference type="EMBL" id="GFS20185.1"/>
    </source>
</evidence>
<keyword evidence="3" id="KW-1185">Reference proteome</keyword>
<feature type="signal peptide" evidence="1">
    <location>
        <begin position="1"/>
        <end position="19"/>
    </location>
</feature>
<reference evidence="2 3" key="1">
    <citation type="journal article" date="2021" name="Elife">
        <title>Chloroplast acquisition without the gene transfer in kleptoplastic sea slugs, Plakobranchus ocellatus.</title>
        <authorList>
            <person name="Maeda T."/>
            <person name="Takahashi S."/>
            <person name="Yoshida T."/>
            <person name="Shimamura S."/>
            <person name="Takaki Y."/>
            <person name="Nagai Y."/>
            <person name="Toyoda A."/>
            <person name="Suzuki Y."/>
            <person name="Arimoto A."/>
            <person name="Ishii H."/>
            <person name="Satoh N."/>
            <person name="Nishiyama T."/>
            <person name="Hasebe M."/>
            <person name="Maruyama T."/>
            <person name="Minagawa J."/>
            <person name="Obokata J."/>
            <person name="Shigenobu S."/>
        </authorList>
    </citation>
    <scope>NUCLEOTIDE SEQUENCE [LARGE SCALE GENOMIC DNA]</scope>
</reference>
<accession>A0AAV4JD43</accession>
<gene>
    <name evidence="2" type="ORF">ElyMa_001564000</name>
</gene>
<sequence length="89" mass="10019">MRTFLICLLVVALLGFALADEGREKRVFEGVKDAAKSLWKGIKGLGKAIYQPVQNSSFIGDVGRTALRWSMRTQIRKGTRKFLKAFDKD</sequence>
<keyword evidence="1" id="KW-0732">Signal</keyword>
<proteinExistence type="predicted"/>
<dbReference type="EMBL" id="BMAT01003096">
    <property type="protein sequence ID" value="GFS20185.1"/>
    <property type="molecule type" value="Genomic_DNA"/>
</dbReference>
<evidence type="ECO:0000256" key="1">
    <source>
        <dbReference type="SAM" id="SignalP"/>
    </source>
</evidence>
<dbReference type="AlphaFoldDB" id="A0AAV4JD43"/>
<organism evidence="2 3">
    <name type="scientific">Elysia marginata</name>
    <dbReference type="NCBI Taxonomy" id="1093978"/>
    <lineage>
        <taxon>Eukaryota</taxon>
        <taxon>Metazoa</taxon>
        <taxon>Spiralia</taxon>
        <taxon>Lophotrochozoa</taxon>
        <taxon>Mollusca</taxon>
        <taxon>Gastropoda</taxon>
        <taxon>Heterobranchia</taxon>
        <taxon>Euthyneura</taxon>
        <taxon>Panpulmonata</taxon>
        <taxon>Sacoglossa</taxon>
        <taxon>Placobranchoidea</taxon>
        <taxon>Plakobranchidae</taxon>
        <taxon>Elysia</taxon>
    </lineage>
</organism>